<dbReference type="Proteomes" id="UP000825729">
    <property type="component" value="Unassembled WGS sequence"/>
</dbReference>
<keyword evidence="2" id="KW-1185">Reference proteome</keyword>
<dbReference type="EMBL" id="JAINDJ010000002">
    <property type="protein sequence ID" value="KAG9458647.1"/>
    <property type="molecule type" value="Genomic_DNA"/>
</dbReference>
<gene>
    <name evidence="1" type="ORF">H6P81_003155</name>
</gene>
<dbReference type="AlphaFoldDB" id="A0AAV7FBR6"/>
<comment type="caution">
    <text evidence="1">The sequence shown here is derived from an EMBL/GenBank/DDBJ whole genome shotgun (WGS) entry which is preliminary data.</text>
</comment>
<reference evidence="1 2" key="1">
    <citation type="submission" date="2021-07" db="EMBL/GenBank/DDBJ databases">
        <title>The Aristolochia fimbriata genome: insights into angiosperm evolution, floral development and chemical biosynthesis.</title>
        <authorList>
            <person name="Jiao Y."/>
        </authorList>
    </citation>
    <scope>NUCLEOTIDE SEQUENCE [LARGE SCALE GENOMIC DNA]</scope>
    <source>
        <strain evidence="1">IBCAS-2021</strain>
        <tissue evidence="1">Leaf</tissue>
    </source>
</reference>
<evidence type="ECO:0000313" key="2">
    <source>
        <dbReference type="Proteomes" id="UP000825729"/>
    </source>
</evidence>
<protein>
    <submittedName>
        <fullName evidence="1">Uncharacterized protein</fullName>
    </submittedName>
</protein>
<accession>A0AAV7FBR6</accession>
<sequence length="76" mass="8920">MNLILWPFEEETALNRSQTLTFSIACISATSLFADRRPSRFRSLFRHQSPASLSRYATLFRRIEILGRLQQAIVRY</sequence>
<proteinExistence type="predicted"/>
<organism evidence="1 2">
    <name type="scientific">Aristolochia fimbriata</name>
    <name type="common">White veined hardy Dutchman's pipe vine</name>
    <dbReference type="NCBI Taxonomy" id="158543"/>
    <lineage>
        <taxon>Eukaryota</taxon>
        <taxon>Viridiplantae</taxon>
        <taxon>Streptophyta</taxon>
        <taxon>Embryophyta</taxon>
        <taxon>Tracheophyta</taxon>
        <taxon>Spermatophyta</taxon>
        <taxon>Magnoliopsida</taxon>
        <taxon>Magnoliidae</taxon>
        <taxon>Piperales</taxon>
        <taxon>Aristolochiaceae</taxon>
        <taxon>Aristolochia</taxon>
    </lineage>
</organism>
<name>A0AAV7FBR6_ARIFI</name>
<evidence type="ECO:0000313" key="1">
    <source>
        <dbReference type="EMBL" id="KAG9458647.1"/>
    </source>
</evidence>